<dbReference type="EMBL" id="JARIHO010000018">
    <property type="protein sequence ID" value="KAJ7348120.1"/>
    <property type="molecule type" value="Genomic_DNA"/>
</dbReference>
<organism evidence="2 3">
    <name type="scientific">Mycena albidolilacea</name>
    <dbReference type="NCBI Taxonomy" id="1033008"/>
    <lineage>
        <taxon>Eukaryota</taxon>
        <taxon>Fungi</taxon>
        <taxon>Dikarya</taxon>
        <taxon>Basidiomycota</taxon>
        <taxon>Agaricomycotina</taxon>
        <taxon>Agaricomycetes</taxon>
        <taxon>Agaricomycetidae</taxon>
        <taxon>Agaricales</taxon>
        <taxon>Marasmiineae</taxon>
        <taxon>Mycenaceae</taxon>
        <taxon>Mycena</taxon>
    </lineage>
</organism>
<name>A0AAD7ER95_9AGAR</name>
<proteinExistence type="predicted"/>
<evidence type="ECO:0000256" key="1">
    <source>
        <dbReference type="SAM" id="MobiDB-lite"/>
    </source>
</evidence>
<evidence type="ECO:0000313" key="2">
    <source>
        <dbReference type="EMBL" id="KAJ7348120.1"/>
    </source>
</evidence>
<accession>A0AAD7ER95</accession>
<dbReference type="AlphaFoldDB" id="A0AAD7ER95"/>
<gene>
    <name evidence="2" type="ORF">DFH08DRAFT_808874</name>
</gene>
<evidence type="ECO:0000313" key="3">
    <source>
        <dbReference type="Proteomes" id="UP001218218"/>
    </source>
</evidence>
<comment type="caution">
    <text evidence="2">The sequence shown here is derived from an EMBL/GenBank/DDBJ whole genome shotgun (WGS) entry which is preliminary data.</text>
</comment>
<protein>
    <submittedName>
        <fullName evidence="2">Uncharacterized protein</fullName>
    </submittedName>
</protein>
<reference evidence="2" key="1">
    <citation type="submission" date="2023-03" db="EMBL/GenBank/DDBJ databases">
        <title>Massive genome expansion in bonnet fungi (Mycena s.s.) driven by repeated elements and novel gene families across ecological guilds.</title>
        <authorList>
            <consortium name="Lawrence Berkeley National Laboratory"/>
            <person name="Harder C.B."/>
            <person name="Miyauchi S."/>
            <person name="Viragh M."/>
            <person name="Kuo A."/>
            <person name="Thoen E."/>
            <person name="Andreopoulos B."/>
            <person name="Lu D."/>
            <person name="Skrede I."/>
            <person name="Drula E."/>
            <person name="Henrissat B."/>
            <person name="Morin E."/>
            <person name="Kohler A."/>
            <person name="Barry K."/>
            <person name="LaButti K."/>
            <person name="Morin E."/>
            <person name="Salamov A."/>
            <person name="Lipzen A."/>
            <person name="Mereny Z."/>
            <person name="Hegedus B."/>
            <person name="Baldrian P."/>
            <person name="Stursova M."/>
            <person name="Weitz H."/>
            <person name="Taylor A."/>
            <person name="Grigoriev I.V."/>
            <person name="Nagy L.G."/>
            <person name="Martin F."/>
            <person name="Kauserud H."/>
        </authorList>
    </citation>
    <scope>NUCLEOTIDE SEQUENCE</scope>
    <source>
        <strain evidence="2">CBHHK002</strain>
    </source>
</reference>
<feature type="region of interest" description="Disordered" evidence="1">
    <location>
        <begin position="206"/>
        <end position="232"/>
    </location>
</feature>
<feature type="region of interest" description="Disordered" evidence="1">
    <location>
        <begin position="31"/>
        <end position="72"/>
    </location>
</feature>
<feature type="compositionally biased region" description="Basic and acidic residues" evidence="1">
    <location>
        <begin position="62"/>
        <end position="72"/>
    </location>
</feature>
<sequence length="278" mass="30280">MAVGAWLRVEHAHPAEQSTLFQSSLRDASSSPTNLIKKAAGGHTPSASGMSRVHKRNSSGEASRKAQRCREAAPENRFKVITVRIIVPRAAQSLRGTGVKTRNRFKMITKKAAGRHTPPASGMSRIHWRNSAGEAFAASKLADAPRSDPGTVTRRVLKKPPAGTPHPQVECAVSTSGTFLVKLPGRRGGAAKRHQSKNKDVYTSAKPFLEAPGPSEGAAERHRSTTKPTGPVRTRFMTFTHLIHDFQPGFLFPEPPAIHQTRHEMPRRVHTIFVPAAI</sequence>
<keyword evidence="3" id="KW-1185">Reference proteome</keyword>
<dbReference type="Proteomes" id="UP001218218">
    <property type="component" value="Unassembled WGS sequence"/>
</dbReference>